<feature type="region of interest" description="Disordered" evidence="1">
    <location>
        <begin position="229"/>
        <end position="271"/>
    </location>
</feature>
<proteinExistence type="predicted"/>
<accession>A0A5C6B6M1</accession>
<dbReference type="Proteomes" id="UP000320176">
    <property type="component" value="Unassembled WGS sequence"/>
</dbReference>
<evidence type="ECO:0000313" key="3">
    <source>
        <dbReference type="EMBL" id="TWU07598.1"/>
    </source>
</evidence>
<feature type="compositionally biased region" description="Basic and acidic residues" evidence="1">
    <location>
        <begin position="195"/>
        <end position="209"/>
    </location>
</feature>
<name>A0A5C6B6M1_9BACT</name>
<comment type="caution">
    <text evidence="3">The sequence shown here is derived from an EMBL/GenBank/DDBJ whole genome shotgun (WGS) entry which is preliminary data.</text>
</comment>
<evidence type="ECO:0000256" key="2">
    <source>
        <dbReference type="SAM" id="SignalP"/>
    </source>
</evidence>
<protein>
    <recommendedName>
        <fullName evidence="5">Secreted protein</fullName>
    </recommendedName>
</protein>
<dbReference type="AlphaFoldDB" id="A0A5C6B6M1"/>
<dbReference type="PROSITE" id="PS51257">
    <property type="entry name" value="PROKAR_LIPOPROTEIN"/>
    <property type="match status" value="1"/>
</dbReference>
<gene>
    <name evidence="3" type="ORF">Pla52n_01710</name>
</gene>
<feature type="compositionally biased region" description="Basic and acidic residues" evidence="1">
    <location>
        <begin position="246"/>
        <end position="258"/>
    </location>
</feature>
<keyword evidence="4" id="KW-1185">Reference proteome</keyword>
<feature type="compositionally biased region" description="Basic and acidic residues" evidence="1">
    <location>
        <begin position="163"/>
        <end position="180"/>
    </location>
</feature>
<sequence precursor="true">MNLHRNRIRVVAATTLLFACLTRSGIAVEPDGASPLGDGIAVPLDVLTSDESISTETMSQPTMSQPSPSDIDDVSVKDLLDMATTRYENLSRQSPEIQSKWNDRREDTLTKLKRLIQDPKFVAELKKVEQELLSQAEAKRQSQLNEIGMSEPMQSEPMQSEPGKGESGNRRPSESSETERAGTPSETQRPTSDPVLRRIEPSPHGEPDAHAPSFVRSGQALLPYVAAKSSVDGGQAPIDVAPADSTRADNDKIVEHSQTESGNAGQRTSVDSAMLKRLIEKLRELDAMASELDFQPSHSQPSH</sequence>
<evidence type="ECO:0008006" key="5">
    <source>
        <dbReference type="Google" id="ProtNLM"/>
    </source>
</evidence>
<feature type="compositionally biased region" description="Polar residues" evidence="1">
    <location>
        <begin position="259"/>
        <end position="271"/>
    </location>
</feature>
<keyword evidence="2" id="KW-0732">Signal</keyword>
<evidence type="ECO:0000313" key="4">
    <source>
        <dbReference type="Proteomes" id="UP000320176"/>
    </source>
</evidence>
<feature type="region of interest" description="Disordered" evidence="1">
    <location>
        <begin position="146"/>
        <end position="215"/>
    </location>
</feature>
<feature type="signal peptide" evidence="2">
    <location>
        <begin position="1"/>
        <end position="27"/>
    </location>
</feature>
<evidence type="ECO:0000256" key="1">
    <source>
        <dbReference type="SAM" id="MobiDB-lite"/>
    </source>
</evidence>
<dbReference type="RefSeq" id="WP_146517800.1">
    <property type="nucleotide sequence ID" value="NZ_CP151726.1"/>
</dbReference>
<feature type="chain" id="PRO_5023061449" description="Secreted protein" evidence="2">
    <location>
        <begin position="28"/>
        <end position="303"/>
    </location>
</feature>
<dbReference type="EMBL" id="SJPN01000001">
    <property type="protein sequence ID" value="TWU07598.1"/>
    <property type="molecule type" value="Genomic_DNA"/>
</dbReference>
<organism evidence="3 4">
    <name type="scientific">Stieleria varia</name>
    <dbReference type="NCBI Taxonomy" id="2528005"/>
    <lineage>
        <taxon>Bacteria</taxon>
        <taxon>Pseudomonadati</taxon>
        <taxon>Planctomycetota</taxon>
        <taxon>Planctomycetia</taxon>
        <taxon>Pirellulales</taxon>
        <taxon>Pirellulaceae</taxon>
        <taxon>Stieleria</taxon>
    </lineage>
</organism>
<reference evidence="3 4" key="1">
    <citation type="submission" date="2019-02" db="EMBL/GenBank/DDBJ databases">
        <title>Deep-cultivation of Planctomycetes and their phenomic and genomic characterization uncovers novel biology.</title>
        <authorList>
            <person name="Wiegand S."/>
            <person name="Jogler M."/>
            <person name="Boedeker C."/>
            <person name="Pinto D."/>
            <person name="Vollmers J."/>
            <person name="Rivas-Marin E."/>
            <person name="Kohn T."/>
            <person name="Peeters S.H."/>
            <person name="Heuer A."/>
            <person name="Rast P."/>
            <person name="Oberbeckmann S."/>
            <person name="Bunk B."/>
            <person name="Jeske O."/>
            <person name="Meyerdierks A."/>
            <person name="Storesund J.E."/>
            <person name="Kallscheuer N."/>
            <person name="Luecker S."/>
            <person name="Lage O.M."/>
            <person name="Pohl T."/>
            <person name="Merkel B.J."/>
            <person name="Hornburger P."/>
            <person name="Mueller R.-W."/>
            <person name="Bruemmer F."/>
            <person name="Labrenz M."/>
            <person name="Spormann A.M."/>
            <person name="Op Den Camp H."/>
            <person name="Overmann J."/>
            <person name="Amann R."/>
            <person name="Jetten M.S.M."/>
            <person name="Mascher T."/>
            <person name="Medema M.H."/>
            <person name="Devos D.P."/>
            <person name="Kaster A.-K."/>
            <person name="Ovreas L."/>
            <person name="Rohde M."/>
            <person name="Galperin M.Y."/>
            <person name="Jogler C."/>
        </authorList>
    </citation>
    <scope>NUCLEOTIDE SEQUENCE [LARGE SCALE GENOMIC DNA]</scope>
    <source>
        <strain evidence="3 4">Pla52n</strain>
    </source>
</reference>